<evidence type="ECO:0000256" key="1">
    <source>
        <dbReference type="SAM" id="MobiDB-lite"/>
    </source>
</evidence>
<dbReference type="OrthoDB" id="21513at2759"/>
<feature type="compositionally biased region" description="Basic and acidic residues" evidence="1">
    <location>
        <begin position="272"/>
        <end position="287"/>
    </location>
</feature>
<feature type="region of interest" description="Disordered" evidence="1">
    <location>
        <begin position="126"/>
        <end position="209"/>
    </location>
</feature>
<feature type="compositionally biased region" description="Polar residues" evidence="1">
    <location>
        <begin position="298"/>
        <end position="307"/>
    </location>
</feature>
<evidence type="ECO:0008006" key="4">
    <source>
        <dbReference type="Google" id="ProtNLM"/>
    </source>
</evidence>
<feature type="region of interest" description="Disordered" evidence="1">
    <location>
        <begin position="222"/>
        <end position="314"/>
    </location>
</feature>
<feature type="compositionally biased region" description="Basic and acidic residues" evidence="1">
    <location>
        <begin position="126"/>
        <end position="141"/>
    </location>
</feature>
<gene>
    <name evidence="2" type="ORF">K503DRAFT_722287</name>
</gene>
<dbReference type="GO" id="GO:0070449">
    <property type="term" value="C:elongin complex"/>
    <property type="evidence" value="ECO:0007669"/>
    <property type="project" value="InterPro"/>
</dbReference>
<feature type="compositionally biased region" description="Low complexity" evidence="1">
    <location>
        <begin position="193"/>
        <end position="209"/>
    </location>
</feature>
<dbReference type="Pfam" id="PF06881">
    <property type="entry name" value="Elongin_A"/>
    <property type="match status" value="1"/>
</dbReference>
<dbReference type="STRING" id="1314800.A0A1B7MTG3"/>
<dbReference type="PANTHER" id="PTHR15141:SF76">
    <property type="entry name" value="TRANSCRIPTION ELONGATION FACTOR B POLYPEPTIDE 3"/>
    <property type="match status" value="1"/>
</dbReference>
<keyword evidence="3" id="KW-1185">Reference proteome</keyword>
<proteinExistence type="predicted"/>
<feature type="compositionally biased region" description="Pro residues" evidence="1">
    <location>
        <begin position="223"/>
        <end position="247"/>
    </location>
</feature>
<dbReference type="Gene3D" id="6.10.250.3180">
    <property type="match status" value="1"/>
</dbReference>
<name>A0A1B7MTG3_9AGAM</name>
<reference evidence="2 3" key="1">
    <citation type="submission" date="2016-06" db="EMBL/GenBank/DDBJ databases">
        <title>Comparative genomics of the ectomycorrhizal sister species Rhizopogon vinicolor and Rhizopogon vesiculosus (Basidiomycota: Boletales) reveals a divergence of the mating type B locus.</title>
        <authorList>
            <consortium name="DOE Joint Genome Institute"/>
            <person name="Mujic A.B."/>
            <person name="Kuo A."/>
            <person name="Tritt A."/>
            <person name="Lipzen A."/>
            <person name="Chen C."/>
            <person name="Johnson J."/>
            <person name="Sharma A."/>
            <person name="Barry K."/>
            <person name="Grigoriev I.V."/>
            <person name="Spatafora J.W."/>
        </authorList>
    </citation>
    <scope>NUCLEOTIDE SEQUENCE [LARGE SCALE GENOMIC DNA]</scope>
    <source>
        <strain evidence="2 3">AM-OR11-026</strain>
    </source>
</reference>
<accession>A0A1B7MTG3</accession>
<dbReference type="InterPro" id="IPR010684">
    <property type="entry name" value="RNA_pol_II_trans_fac_SIII_A"/>
</dbReference>
<dbReference type="GO" id="GO:0006368">
    <property type="term" value="P:transcription elongation by RNA polymerase II"/>
    <property type="evidence" value="ECO:0007669"/>
    <property type="project" value="InterPro"/>
</dbReference>
<sequence length="314" mass="35236">MLFETEGQSRRLPTLVTYCQRILSTYTDSISSLGDDHIRYDVIKPVLECCSADTLLRLEQSSPYLQNDTSEIWRHLCRKAFPLLSEQYSQEGSETPESWREQYFLVREAEAQRLELLGSRLRSQRMEADERKREREVKITDRLPPPKRARGWGAPSQPKTLFQKTKSEATKLRSSMFTARIIPPPKRQRMPHSSSSLTGPGPGPSKSTKSLVTVKTVTYQRPSIPPALPQLSGPPPTPPVSAPPAPATPQKSSASEHPPKPSQAAQSPPSKGEQRALKSPINKKDRMNSLFMPKHRTLSQLPAQASNPRVMPTR</sequence>
<dbReference type="InterPro" id="IPR051870">
    <property type="entry name" value="Elongin-A_domain"/>
</dbReference>
<protein>
    <recommendedName>
        <fullName evidence="4">Elongin-A</fullName>
    </recommendedName>
</protein>
<organism evidence="2 3">
    <name type="scientific">Rhizopogon vinicolor AM-OR11-026</name>
    <dbReference type="NCBI Taxonomy" id="1314800"/>
    <lineage>
        <taxon>Eukaryota</taxon>
        <taxon>Fungi</taxon>
        <taxon>Dikarya</taxon>
        <taxon>Basidiomycota</taxon>
        <taxon>Agaricomycotina</taxon>
        <taxon>Agaricomycetes</taxon>
        <taxon>Agaricomycetidae</taxon>
        <taxon>Boletales</taxon>
        <taxon>Suillineae</taxon>
        <taxon>Rhizopogonaceae</taxon>
        <taxon>Rhizopogon</taxon>
    </lineage>
</organism>
<dbReference type="EMBL" id="KV448457">
    <property type="protein sequence ID" value="OAX35913.1"/>
    <property type="molecule type" value="Genomic_DNA"/>
</dbReference>
<dbReference type="PANTHER" id="PTHR15141">
    <property type="entry name" value="TRANSCRIPTION ELONGATION FACTOR B POLYPEPTIDE 3"/>
    <property type="match status" value="1"/>
</dbReference>
<dbReference type="Proteomes" id="UP000092154">
    <property type="component" value="Unassembled WGS sequence"/>
</dbReference>
<dbReference type="InParanoid" id="A0A1B7MTG3"/>
<dbReference type="AlphaFoldDB" id="A0A1B7MTG3"/>
<evidence type="ECO:0000313" key="3">
    <source>
        <dbReference type="Proteomes" id="UP000092154"/>
    </source>
</evidence>
<dbReference type="FunCoup" id="A0A1B7MTG3">
    <property type="interactions" value="30"/>
</dbReference>
<evidence type="ECO:0000313" key="2">
    <source>
        <dbReference type="EMBL" id="OAX35913.1"/>
    </source>
</evidence>
<feature type="compositionally biased region" description="Low complexity" evidence="1">
    <location>
        <begin position="262"/>
        <end position="271"/>
    </location>
</feature>